<dbReference type="InterPro" id="IPR048813">
    <property type="entry name" value="GP7-like"/>
</dbReference>
<gene>
    <name evidence="2" type="ORF">EAO17_23880</name>
    <name evidence="1" type="ORF">IE980_09055</name>
    <name evidence="3" type="ORF">SAMEA3649733_00473</name>
</gene>
<reference evidence="2" key="2">
    <citation type="submission" date="2018-10" db="EMBL/GenBank/DDBJ databases">
        <authorList>
            <person name="Fan Y."/>
            <person name="Timp W."/>
            <person name="Bergman Y."/>
            <person name="Tamma P."/>
            <person name="Simner P."/>
        </authorList>
    </citation>
    <scope>NUCLEOTIDE SEQUENCE</scope>
    <source>
        <strain evidence="2">KLPN_104</strain>
    </source>
</reference>
<reference evidence="2 5" key="3">
    <citation type="journal article" date="2019" name="Antimicrob. Agents Chemother.">
        <title>Applying Rapid Whole Genome Sequencing to Predict Phenotypic Antimicrobial Susceptibility Testing Results Among Carbapenem-Resistant Klebsiella pneumoniae Clinical Isolates.</title>
        <authorList>
            <person name="Tamma P.D."/>
            <person name="Fan Y."/>
            <person name="Bergman Y."/>
            <person name="Pertea G."/>
            <person name="Kazmi A."/>
            <person name="Lewis S."/>
            <person name="Carroll K.C."/>
            <person name="Schatz M.C."/>
            <person name="Timp W."/>
            <person name="Simner P.J."/>
        </authorList>
    </citation>
    <scope>NUCLEOTIDE SEQUENCE [LARGE SCALE GENOMIC DNA]</scope>
    <source>
        <strain evidence="2 5">KLPN_104</strain>
    </source>
</reference>
<accession>A0A1Y4YZT1</accession>
<name>A0A1Y4YZT1_KLEPN</name>
<protein>
    <recommendedName>
        <fullName evidence="7">Phage capsid protein</fullName>
    </recommendedName>
</protein>
<comment type="caution">
    <text evidence="1">The sequence shown here is derived from an EMBL/GenBank/DDBJ whole genome shotgun (WGS) entry which is preliminary data.</text>
</comment>
<evidence type="ECO:0000313" key="5">
    <source>
        <dbReference type="Proteomes" id="UP000275975"/>
    </source>
</evidence>
<evidence type="ECO:0008006" key="7">
    <source>
        <dbReference type="Google" id="ProtNLM"/>
    </source>
</evidence>
<evidence type="ECO:0000313" key="6">
    <source>
        <dbReference type="Proteomes" id="UP000623974"/>
    </source>
</evidence>
<reference evidence="1" key="4">
    <citation type="submission" date="2020-07" db="EMBL/GenBank/DDBJ databases">
        <title>Clinical and genomic characterization of carbapenemase-producing Enterobacterales causing secondary infections during the COVID-19 crisis at a New York City hospital.</title>
        <authorList>
            <person name="Gomez-Simmonds A."/>
            <person name="Annavajhala M.K."/>
            <person name="Uhlemann A.-C."/>
        </authorList>
    </citation>
    <scope>NUCLEOTIDE SEQUENCE</scope>
    <source>
        <strain evidence="1">KP1828</strain>
    </source>
</reference>
<reference evidence="3 4" key="1">
    <citation type="submission" date="2018-08" db="EMBL/GenBank/DDBJ databases">
        <authorList>
            <consortium name="Pathogen Informatics"/>
        </authorList>
    </citation>
    <scope>NUCLEOTIDE SEQUENCE [LARGE SCALE GENOMIC DNA]</scope>
    <source>
        <strain evidence="3 4">EuSCAPE_GR114</strain>
    </source>
</reference>
<dbReference type="Proteomes" id="UP000623974">
    <property type="component" value="Unassembled WGS sequence"/>
</dbReference>
<dbReference type="EMBL" id="RDAM01000001">
    <property type="protein sequence ID" value="RRF09000.1"/>
    <property type="molecule type" value="Genomic_DNA"/>
</dbReference>
<dbReference type="NCBIfam" id="NF045672">
    <property type="entry name" value="MCP_gp7_epsi_15"/>
    <property type="match status" value="1"/>
</dbReference>
<organism evidence="1 6">
    <name type="scientific">Klebsiella pneumoniae</name>
    <dbReference type="NCBI Taxonomy" id="573"/>
    <lineage>
        <taxon>Bacteria</taxon>
        <taxon>Pseudomonadati</taxon>
        <taxon>Pseudomonadota</taxon>
        <taxon>Gammaproteobacteria</taxon>
        <taxon>Enterobacterales</taxon>
        <taxon>Enterobacteriaceae</taxon>
        <taxon>Klebsiella/Raoultella group</taxon>
        <taxon>Klebsiella</taxon>
        <taxon>Klebsiella pneumoniae complex</taxon>
    </lineage>
</organism>
<evidence type="ECO:0000313" key="4">
    <source>
        <dbReference type="Proteomes" id="UP000259497"/>
    </source>
</evidence>
<dbReference type="RefSeq" id="WP_004191051.1">
    <property type="nucleotide sequence ID" value="NZ_AP022527.1"/>
</dbReference>
<evidence type="ECO:0000313" key="1">
    <source>
        <dbReference type="EMBL" id="MBD3743747.1"/>
    </source>
</evidence>
<sequence>MPTLTGLPTLWDAAKLLDPDGTSANVAEVLDQDNEMLWDCPFYEGNLPTGTRITTRTGLPAVYWRKLNKGIPESKATTAQVDETTGLLEARSQVDVRVAALNGNTAGFRFNQSKPFMEAMNQKAQFQMLNGTLVGQPEAFLGIAPRFSDLSAPNADNIIDAGGTGANLTSIYLIGWAPDKVYGIFPKGSKAGLTHRDLGEGDAFDDDGNRFRALMDLYTWDLGIALHDWRYVVRIANIDVTALRTNANAGANLIKLMAIAEERIQSLVGVSPAYYMNRTLRAMLRLQLVDAVKNSTLTMEMAGGRRVMFFGEVPVRRVDQLKIGEAQVVAS</sequence>
<dbReference type="EMBL" id="UIXM01000001">
    <property type="protein sequence ID" value="SVS23824.1"/>
    <property type="molecule type" value="Genomic_DNA"/>
</dbReference>
<dbReference type="Proteomes" id="UP000259497">
    <property type="component" value="Unassembled WGS sequence"/>
</dbReference>
<proteinExistence type="predicted"/>
<evidence type="ECO:0000313" key="3">
    <source>
        <dbReference type="EMBL" id="SVS23824.1"/>
    </source>
</evidence>
<dbReference type="Pfam" id="PF20911">
    <property type="entry name" value="GP7"/>
    <property type="match status" value="1"/>
</dbReference>
<dbReference type="Proteomes" id="UP000275975">
    <property type="component" value="Unassembled WGS sequence"/>
</dbReference>
<dbReference type="EMBL" id="JACXSX010000001">
    <property type="protein sequence ID" value="MBD3743747.1"/>
    <property type="molecule type" value="Genomic_DNA"/>
</dbReference>
<dbReference type="AlphaFoldDB" id="A0A1Y4YZT1"/>
<evidence type="ECO:0000313" key="2">
    <source>
        <dbReference type="EMBL" id="RRF09000.1"/>
    </source>
</evidence>